<feature type="transmembrane region" description="Helical" evidence="1">
    <location>
        <begin position="28"/>
        <end position="46"/>
    </location>
</feature>
<gene>
    <name evidence="2" type="ORF">GCM10025874_22490</name>
</gene>
<keyword evidence="1" id="KW-1133">Transmembrane helix</keyword>
<protein>
    <recommendedName>
        <fullName evidence="4">Acyl-CoA synthetase</fullName>
    </recommendedName>
</protein>
<comment type="caution">
    <text evidence="2">The sequence shown here is derived from an EMBL/GenBank/DDBJ whole genome shotgun (WGS) entry which is preliminary data.</text>
</comment>
<dbReference type="Proteomes" id="UP001157160">
    <property type="component" value="Unassembled WGS sequence"/>
</dbReference>
<feature type="transmembrane region" description="Helical" evidence="1">
    <location>
        <begin position="105"/>
        <end position="127"/>
    </location>
</feature>
<evidence type="ECO:0000313" key="3">
    <source>
        <dbReference type="Proteomes" id="UP001157160"/>
    </source>
</evidence>
<accession>A0AA37XBT1</accession>
<evidence type="ECO:0008006" key="4">
    <source>
        <dbReference type="Google" id="ProtNLM"/>
    </source>
</evidence>
<feature type="transmembrane region" description="Helical" evidence="1">
    <location>
        <begin position="180"/>
        <end position="203"/>
    </location>
</feature>
<reference evidence="2 3" key="1">
    <citation type="journal article" date="2014" name="Int. J. Syst. Evol. Microbiol.">
        <title>Complete genome sequence of Corynebacterium casei LMG S-19264T (=DSM 44701T), isolated from a smear-ripened cheese.</title>
        <authorList>
            <consortium name="US DOE Joint Genome Institute (JGI-PGF)"/>
            <person name="Walter F."/>
            <person name="Albersmeier A."/>
            <person name="Kalinowski J."/>
            <person name="Ruckert C."/>
        </authorList>
    </citation>
    <scope>NUCLEOTIDE SEQUENCE [LARGE SCALE GENOMIC DNA]</scope>
    <source>
        <strain evidence="2 3">NBRC 112289</strain>
    </source>
</reference>
<organism evidence="2 3">
    <name type="scientific">Arenivirga flava</name>
    <dbReference type="NCBI Taxonomy" id="1930060"/>
    <lineage>
        <taxon>Bacteria</taxon>
        <taxon>Bacillati</taxon>
        <taxon>Actinomycetota</taxon>
        <taxon>Actinomycetes</taxon>
        <taxon>Micrococcales</taxon>
        <taxon>Microbacteriaceae</taxon>
        <taxon>Arenivirga</taxon>
    </lineage>
</organism>
<evidence type="ECO:0000313" key="2">
    <source>
        <dbReference type="EMBL" id="GMA28996.1"/>
    </source>
</evidence>
<keyword evidence="3" id="KW-1185">Reference proteome</keyword>
<dbReference type="EMBL" id="BSUL01000001">
    <property type="protein sequence ID" value="GMA28996.1"/>
    <property type="molecule type" value="Genomic_DNA"/>
</dbReference>
<dbReference type="RefSeq" id="WP_284232688.1">
    <property type="nucleotide sequence ID" value="NZ_BSUL01000001.1"/>
</dbReference>
<name>A0AA37XBT1_9MICO</name>
<sequence>MSETPDRAETGAPILPEGSHGAYWPVPLLRAAGALVAGLIVTFSTAHSAPMGFWALAGVALVAGVAQIALALGLPGVFRALLLTQGAVLLLAAAAAGLLSLTGTAVLVVLVIAVAAVTGLLELIAGLRARGRATVARDWIGAGAITMLFALAALLVQPGYAQPWQVVDKETEQLVTGVLTGEIVIVGVVGAYAVVLGLFLLIAGISARWEHRRAVRAIVSGAPA</sequence>
<proteinExistence type="predicted"/>
<feature type="transmembrane region" description="Helical" evidence="1">
    <location>
        <begin position="80"/>
        <end position="99"/>
    </location>
</feature>
<dbReference type="AlphaFoldDB" id="A0AA37XBT1"/>
<evidence type="ECO:0000256" key="1">
    <source>
        <dbReference type="SAM" id="Phobius"/>
    </source>
</evidence>
<keyword evidence="1" id="KW-0812">Transmembrane</keyword>
<feature type="transmembrane region" description="Helical" evidence="1">
    <location>
        <begin position="139"/>
        <end position="160"/>
    </location>
</feature>
<keyword evidence="1" id="KW-0472">Membrane</keyword>
<feature type="transmembrane region" description="Helical" evidence="1">
    <location>
        <begin position="52"/>
        <end position="73"/>
    </location>
</feature>